<comment type="subcellular location">
    <subcellularLocation>
        <location evidence="1">Nucleus</location>
    </subcellularLocation>
</comment>
<dbReference type="InterPro" id="IPR045113">
    <property type="entry name" value="Rpb7-like"/>
</dbReference>
<dbReference type="GO" id="GO:0005666">
    <property type="term" value="C:RNA polymerase III complex"/>
    <property type="evidence" value="ECO:0007669"/>
    <property type="project" value="TreeGrafter"/>
</dbReference>
<evidence type="ECO:0000256" key="4">
    <source>
        <dbReference type="ARBA" id="ARBA00023163"/>
    </source>
</evidence>
<evidence type="ECO:0000256" key="3">
    <source>
        <dbReference type="ARBA" id="ARBA00022478"/>
    </source>
</evidence>
<keyword evidence="4" id="KW-0804">Transcription</keyword>
<sequence length="169" mass="19786">MFVLAELEYIIRVEPRRFGKDMKREVRDELNRKFANKVLHSVGLCIALYDITRVGDSYILPGDGASHTKVRFRVVVFRPFVDEILVGKIRSCSSEGVRVSLGFFDDVFIPHQSLQHPKRFDQEEQLWVWQYESEGEPHDMFMDLEEEVRFRVVQETFVDTIPKDGQTSS</sequence>
<dbReference type="Gene3D" id="3.30.1490.120">
    <property type="entry name" value="RNA polymerase Rpb7-like, N-terminal domain"/>
    <property type="match status" value="1"/>
</dbReference>
<keyword evidence="3 8" id="KW-0240">DNA-directed RNA polymerase</keyword>
<evidence type="ECO:0000256" key="2">
    <source>
        <dbReference type="ARBA" id="ARBA00009307"/>
    </source>
</evidence>
<comment type="caution">
    <text evidence="8">The sequence shown here is derived from an EMBL/GenBank/DDBJ whole genome shotgun (WGS) entry which is preliminary data.</text>
</comment>
<gene>
    <name evidence="8" type="ORF">GBAR_LOCUS12407</name>
</gene>
<dbReference type="AlphaFoldDB" id="A0AA35RZU0"/>
<dbReference type="Gene3D" id="2.40.50.140">
    <property type="entry name" value="Nucleic acid-binding proteins"/>
    <property type="match status" value="1"/>
</dbReference>
<evidence type="ECO:0000256" key="1">
    <source>
        <dbReference type="ARBA" id="ARBA00004123"/>
    </source>
</evidence>
<dbReference type="Proteomes" id="UP001174909">
    <property type="component" value="Unassembled WGS sequence"/>
</dbReference>
<dbReference type="PANTHER" id="PTHR12709:SF1">
    <property type="entry name" value="DNA-DIRECTED RNA POLYMERASE III SUBUNIT RPC8"/>
    <property type="match status" value="1"/>
</dbReference>
<reference evidence="8" key="1">
    <citation type="submission" date="2023-03" db="EMBL/GenBank/DDBJ databases">
        <authorList>
            <person name="Steffen K."/>
            <person name="Cardenas P."/>
        </authorList>
    </citation>
    <scope>NUCLEOTIDE SEQUENCE</scope>
</reference>
<evidence type="ECO:0000259" key="6">
    <source>
        <dbReference type="Pfam" id="PF03876"/>
    </source>
</evidence>
<dbReference type="GO" id="GO:0003677">
    <property type="term" value="F:DNA binding"/>
    <property type="evidence" value="ECO:0007669"/>
    <property type="project" value="InterPro"/>
</dbReference>
<dbReference type="InterPro" id="IPR012340">
    <property type="entry name" value="NA-bd_OB-fold"/>
</dbReference>
<dbReference type="GO" id="GO:0006384">
    <property type="term" value="P:transcription initiation at RNA polymerase III promoter"/>
    <property type="evidence" value="ECO:0007669"/>
    <property type="project" value="TreeGrafter"/>
</dbReference>
<name>A0AA35RZU0_GEOBA</name>
<dbReference type="InterPro" id="IPR005576">
    <property type="entry name" value="Rpb7-like_N"/>
</dbReference>
<dbReference type="NCBIfam" id="TIGR00448">
    <property type="entry name" value="rpoE"/>
    <property type="match status" value="1"/>
</dbReference>
<evidence type="ECO:0000259" key="7">
    <source>
        <dbReference type="Pfam" id="PF08292"/>
    </source>
</evidence>
<dbReference type="GO" id="GO:0003899">
    <property type="term" value="F:DNA-directed RNA polymerase activity"/>
    <property type="evidence" value="ECO:0007669"/>
    <property type="project" value="InterPro"/>
</dbReference>
<dbReference type="InterPro" id="IPR036898">
    <property type="entry name" value="RNA_pol_Rpb7-like_N_sf"/>
</dbReference>
<dbReference type="Pfam" id="PF03876">
    <property type="entry name" value="SHS2_Rpb7-N"/>
    <property type="match status" value="1"/>
</dbReference>
<evidence type="ECO:0000313" key="8">
    <source>
        <dbReference type="EMBL" id="CAI8020805.1"/>
    </source>
</evidence>
<dbReference type="Pfam" id="PF08292">
    <property type="entry name" value="RNA_pol_Rbc25"/>
    <property type="match status" value="1"/>
</dbReference>
<proteinExistence type="inferred from homology"/>
<feature type="domain" description="RNA polymerase III subunit Rpc25" evidence="7">
    <location>
        <begin position="83"/>
        <end position="166"/>
    </location>
</feature>
<dbReference type="CDD" id="cd04330">
    <property type="entry name" value="RNAP_III_Rpc25_N"/>
    <property type="match status" value="1"/>
</dbReference>
<keyword evidence="5" id="KW-0539">Nucleus</keyword>
<organism evidence="8 9">
    <name type="scientific">Geodia barretti</name>
    <name type="common">Barrett's horny sponge</name>
    <dbReference type="NCBI Taxonomy" id="519541"/>
    <lineage>
        <taxon>Eukaryota</taxon>
        <taxon>Metazoa</taxon>
        <taxon>Porifera</taxon>
        <taxon>Demospongiae</taxon>
        <taxon>Heteroscleromorpha</taxon>
        <taxon>Tetractinellida</taxon>
        <taxon>Astrophorina</taxon>
        <taxon>Geodiidae</taxon>
        <taxon>Geodia</taxon>
    </lineage>
</organism>
<dbReference type="SUPFAM" id="SSF50249">
    <property type="entry name" value="Nucleic acid-binding proteins"/>
    <property type="match status" value="1"/>
</dbReference>
<evidence type="ECO:0000256" key="5">
    <source>
        <dbReference type="ARBA" id="ARBA00023242"/>
    </source>
</evidence>
<dbReference type="EMBL" id="CASHTH010001847">
    <property type="protein sequence ID" value="CAI8020805.1"/>
    <property type="molecule type" value="Genomic_DNA"/>
</dbReference>
<accession>A0AA35RZU0</accession>
<dbReference type="InterPro" id="IPR004519">
    <property type="entry name" value="RNAP_E/RPC8"/>
</dbReference>
<protein>
    <submittedName>
        <fullName evidence="8">DNA-directed RNA polymerase III subunit RPC8</fullName>
    </submittedName>
</protein>
<dbReference type="PANTHER" id="PTHR12709">
    <property type="entry name" value="DNA-DIRECTED RNA POLYMERASE II, III"/>
    <property type="match status" value="1"/>
</dbReference>
<evidence type="ECO:0000313" key="9">
    <source>
        <dbReference type="Proteomes" id="UP001174909"/>
    </source>
</evidence>
<keyword evidence="9" id="KW-1185">Reference proteome</keyword>
<dbReference type="SUPFAM" id="SSF88798">
    <property type="entry name" value="N-terminal, heterodimerisation domain of RBP7 (RpoE)"/>
    <property type="match status" value="1"/>
</dbReference>
<comment type="similarity">
    <text evidence="2">Belongs to the eukaryotic RPB7/RPC8 RNA polymerase subunit family.</text>
</comment>
<dbReference type="InterPro" id="IPR013238">
    <property type="entry name" value="RNA_pol_III_Rbc25"/>
</dbReference>
<feature type="domain" description="RNA polymerase Rpb7-like N-terminal" evidence="6">
    <location>
        <begin position="9"/>
        <end position="64"/>
    </location>
</feature>
<dbReference type="FunFam" id="3.30.1490.120:FF:000002">
    <property type="entry name" value="DNA-directed RNA polymerase III subunit RPC8"/>
    <property type="match status" value="1"/>
</dbReference>